<proteinExistence type="predicted"/>
<dbReference type="InterPro" id="IPR029068">
    <property type="entry name" value="Glyas_Bleomycin-R_OHBP_Dase"/>
</dbReference>
<dbReference type="PROSITE" id="PS51819">
    <property type="entry name" value="VOC"/>
    <property type="match status" value="1"/>
</dbReference>
<dbReference type="RefSeq" id="WP_120322967.1">
    <property type="nucleotide sequence ID" value="NZ_RAPF01000001.1"/>
</dbReference>
<comment type="caution">
    <text evidence="2">The sequence shown here is derived from an EMBL/GenBank/DDBJ whole genome shotgun (WGS) entry which is preliminary data.</text>
</comment>
<evidence type="ECO:0000259" key="1">
    <source>
        <dbReference type="PROSITE" id="PS51819"/>
    </source>
</evidence>
<dbReference type="AlphaFoldDB" id="A0A420EQV8"/>
<accession>A0A420EQV8</accession>
<reference evidence="2 3" key="1">
    <citation type="submission" date="2018-09" db="EMBL/GenBank/DDBJ databases">
        <title>Altererythrobacter spongiae sp. nov., isolated from a marine sponge.</title>
        <authorList>
            <person name="Zhuang L."/>
            <person name="Luo L."/>
        </authorList>
    </citation>
    <scope>NUCLEOTIDE SEQUENCE [LARGE SCALE GENOMIC DNA]</scope>
    <source>
        <strain evidence="2 3">HN-Y73</strain>
    </source>
</reference>
<dbReference type="OrthoDB" id="9795618at2"/>
<evidence type="ECO:0000313" key="2">
    <source>
        <dbReference type="EMBL" id="RKF23063.1"/>
    </source>
</evidence>
<keyword evidence="3" id="KW-1185">Reference proteome</keyword>
<dbReference type="InterPro" id="IPR037523">
    <property type="entry name" value="VOC_core"/>
</dbReference>
<protein>
    <submittedName>
        <fullName evidence="2">VOC family protein</fullName>
    </submittedName>
</protein>
<sequence length="154" mass="16859">MTDDLHAIALTLNVSDLERSVRFYCEALGFAEGKTVERGSEAARTLEMENCQFRMCFLARPDIRLLLIQLEDPLPVYERPQTPANQLGPIMMSFSCPDPSATGKAITELGGKMIHEGISANGRFNLALVADPDGTRIELNSIPHADVLGVFPAK</sequence>
<gene>
    <name evidence="2" type="ORF">D6851_00730</name>
</gene>
<evidence type="ECO:0000313" key="3">
    <source>
        <dbReference type="Proteomes" id="UP000284395"/>
    </source>
</evidence>
<dbReference type="Gene3D" id="3.10.180.10">
    <property type="entry name" value="2,3-Dihydroxybiphenyl 1,2-Dioxygenase, domain 1"/>
    <property type="match status" value="1"/>
</dbReference>
<name>A0A420EQV8_9SPHN</name>
<dbReference type="Proteomes" id="UP000284395">
    <property type="component" value="Unassembled WGS sequence"/>
</dbReference>
<feature type="domain" description="VOC" evidence="1">
    <location>
        <begin position="4"/>
        <end position="142"/>
    </location>
</feature>
<dbReference type="Pfam" id="PF00903">
    <property type="entry name" value="Glyoxalase"/>
    <property type="match status" value="1"/>
</dbReference>
<organism evidence="2 3">
    <name type="scientific">Altericroceibacterium spongiae</name>
    <dbReference type="NCBI Taxonomy" id="2320269"/>
    <lineage>
        <taxon>Bacteria</taxon>
        <taxon>Pseudomonadati</taxon>
        <taxon>Pseudomonadota</taxon>
        <taxon>Alphaproteobacteria</taxon>
        <taxon>Sphingomonadales</taxon>
        <taxon>Erythrobacteraceae</taxon>
        <taxon>Altericroceibacterium</taxon>
    </lineage>
</organism>
<dbReference type="EMBL" id="RAPF01000001">
    <property type="protein sequence ID" value="RKF23063.1"/>
    <property type="molecule type" value="Genomic_DNA"/>
</dbReference>
<dbReference type="InterPro" id="IPR004360">
    <property type="entry name" value="Glyas_Fos-R_dOase_dom"/>
</dbReference>
<dbReference type="CDD" id="cd06587">
    <property type="entry name" value="VOC"/>
    <property type="match status" value="1"/>
</dbReference>
<dbReference type="SUPFAM" id="SSF54593">
    <property type="entry name" value="Glyoxalase/Bleomycin resistance protein/Dihydroxybiphenyl dioxygenase"/>
    <property type="match status" value="1"/>
</dbReference>